<dbReference type="Proteomes" id="UP000236735">
    <property type="component" value="Unassembled WGS sequence"/>
</dbReference>
<name>A0A1H5X822_XYLRU</name>
<organism evidence="1 2">
    <name type="scientific">Xylanibacter ruminicola</name>
    <name type="common">Prevotella ruminicola</name>
    <dbReference type="NCBI Taxonomy" id="839"/>
    <lineage>
        <taxon>Bacteria</taxon>
        <taxon>Pseudomonadati</taxon>
        <taxon>Bacteroidota</taxon>
        <taxon>Bacteroidia</taxon>
        <taxon>Bacteroidales</taxon>
        <taxon>Prevotellaceae</taxon>
        <taxon>Xylanibacter</taxon>
    </lineage>
</organism>
<evidence type="ECO:0000313" key="1">
    <source>
        <dbReference type="EMBL" id="SEG07879.1"/>
    </source>
</evidence>
<dbReference type="EMBL" id="FNUV01000008">
    <property type="protein sequence ID" value="SEG07879.1"/>
    <property type="molecule type" value="Genomic_DNA"/>
</dbReference>
<reference evidence="1 2" key="1">
    <citation type="submission" date="2016-10" db="EMBL/GenBank/DDBJ databases">
        <authorList>
            <person name="de Groot N.N."/>
        </authorList>
    </citation>
    <scope>NUCLEOTIDE SEQUENCE [LARGE SCALE GENOMIC DNA]</scope>
    <source>
        <strain evidence="1 2">AR32</strain>
    </source>
</reference>
<sequence length="55" mass="6351">MTKGFFIYFALCIKNRMFYVLNDSIIATFSSLDLRLVLYNLAEITGKGQRTSHKT</sequence>
<protein>
    <submittedName>
        <fullName evidence="1">Uncharacterized protein</fullName>
    </submittedName>
</protein>
<gene>
    <name evidence="1" type="ORF">SAMN05216354_2692</name>
</gene>
<evidence type="ECO:0000313" key="2">
    <source>
        <dbReference type="Proteomes" id="UP000236735"/>
    </source>
</evidence>
<accession>A0A1H5X822</accession>
<dbReference type="AlphaFoldDB" id="A0A1H5X822"/>
<proteinExistence type="predicted"/>